<evidence type="ECO:0000313" key="5">
    <source>
        <dbReference type="EMBL" id="VDO93025.1"/>
    </source>
</evidence>
<dbReference type="PANTHER" id="PTHR24346">
    <property type="entry name" value="MAP/MICROTUBULE AFFINITY-REGULATING KINASE"/>
    <property type="match status" value="1"/>
</dbReference>
<evidence type="ECO:0000256" key="2">
    <source>
        <dbReference type="ARBA" id="ARBA00022840"/>
    </source>
</evidence>
<dbReference type="WBParaSite" id="SBAD_0000107901-mRNA-1">
    <property type="protein sequence ID" value="SBAD_0000107901-mRNA-1"/>
    <property type="gene ID" value="SBAD_0000107901"/>
</dbReference>
<evidence type="ECO:0000256" key="3">
    <source>
        <dbReference type="SAM" id="MobiDB-lite"/>
    </source>
</evidence>
<dbReference type="PROSITE" id="PS00108">
    <property type="entry name" value="PROTEIN_KINASE_ST"/>
    <property type="match status" value="1"/>
</dbReference>
<keyword evidence="6" id="KW-1185">Reference proteome</keyword>
<reference evidence="7" key="1">
    <citation type="submission" date="2016-06" db="UniProtKB">
        <authorList>
            <consortium name="WormBaseParasite"/>
        </authorList>
    </citation>
    <scope>IDENTIFICATION</scope>
</reference>
<dbReference type="InterPro" id="IPR011009">
    <property type="entry name" value="Kinase-like_dom_sf"/>
</dbReference>
<dbReference type="SUPFAM" id="SSF56112">
    <property type="entry name" value="Protein kinase-like (PK-like)"/>
    <property type="match status" value="1"/>
</dbReference>
<dbReference type="SMART" id="SM00220">
    <property type="entry name" value="S_TKc"/>
    <property type="match status" value="1"/>
</dbReference>
<dbReference type="Pfam" id="PF00069">
    <property type="entry name" value="Pkinase"/>
    <property type="match status" value="1"/>
</dbReference>
<keyword evidence="2" id="KW-0067">ATP-binding</keyword>
<reference evidence="5 6" key="2">
    <citation type="submission" date="2018-11" db="EMBL/GenBank/DDBJ databases">
        <authorList>
            <consortium name="Pathogen Informatics"/>
        </authorList>
    </citation>
    <scope>NUCLEOTIDE SEQUENCE [LARGE SCALE GENOMIC DNA]</scope>
</reference>
<name>A0A183IBQ3_9BILA</name>
<dbReference type="AlphaFoldDB" id="A0A183IBQ3"/>
<dbReference type="InterPro" id="IPR000719">
    <property type="entry name" value="Prot_kinase_dom"/>
</dbReference>
<protein>
    <submittedName>
        <fullName evidence="7">Protein kinase domain-containing protein</fullName>
    </submittedName>
</protein>
<keyword evidence="1" id="KW-0547">Nucleotide-binding</keyword>
<dbReference type="GO" id="GO:0004683">
    <property type="term" value="F:calcium/calmodulin-dependent protein kinase activity"/>
    <property type="evidence" value="ECO:0007669"/>
    <property type="project" value="TreeGrafter"/>
</dbReference>
<gene>
    <name evidence="5" type="ORF">SBAD_LOCUS1047</name>
</gene>
<dbReference type="Gene3D" id="1.10.510.10">
    <property type="entry name" value="Transferase(Phosphotransferase) domain 1"/>
    <property type="match status" value="1"/>
</dbReference>
<proteinExistence type="predicted"/>
<dbReference type="PROSITE" id="PS50011">
    <property type="entry name" value="PROTEIN_KINASE_DOM"/>
    <property type="match status" value="1"/>
</dbReference>
<dbReference type="EMBL" id="UZAM01006693">
    <property type="protein sequence ID" value="VDO93025.1"/>
    <property type="molecule type" value="Genomic_DNA"/>
</dbReference>
<dbReference type="GO" id="GO:0035556">
    <property type="term" value="P:intracellular signal transduction"/>
    <property type="evidence" value="ECO:0007669"/>
    <property type="project" value="TreeGrafter"/>
</dbReference>
<dbReference type="GO" id="GO:0005524">
    <property type="term" value="F:ATP binding"/>
    <property type="evidence" value="ECO:0007669"/>
    <property type="project" value="UniProtKB-KW"/>
</dbReference>
<evidence type="ECO:0000313" key="7">
    <source>
        <dbReference type="WBParaSite" id="SBAD_0000107901-mRNA-1"/>
    </source>
</evidence>
<feature type="region of interest" description="Disordered" evidence="3">
    <location>
        <begin position="1"/>
        <end position="21"/>
    </location>
</feature>
<evidence type="ECO:0000259" key="4">
    <source>
        <dbReference type="PROSITE" id="PS50011"/>
    </source>
</evidence>
<evidence type="ECO:0000256" key="1">
    <source>
        <dbReference type="ARBA" id="ARBA00022741"/>
    </source>
</evidence>
<sequence>MAINDKGEPPVRTGKPTGKVTSPLTRIATEIAILKKLHHPNVVRLIELCANCTNWMFFGFSPVMEVPTDDPLDEETAWRYLRDTLLGLEYLHFQKIVHRDIKPSNLLLSNTGSVKIADFGVSSQFTGVDAYLSGTVGTPAFVAPEALRENSNQFYSGRAQDIWSLGITLYAFVYGNVPFVDSNIAALYEKIRNEPLEQPKKFPDRIPSNNDSFNNYFRTHVSHSLQELISCMLEKDPGHRYTLNEIMHHRWVIKNGTSVLTQELKYSHLVKVTDEEVQNSVKVVPRLDTVILNKSMVLWKHFGNPFRAKPSNSEY</sequence>
<dbReference type="GO" id="GO:0005737">
    <property type="term" value="C:cytoplasm"/>
    <property type="evidence" value="ECO:0007669"/>
    <property type="project" value="TreeGrafter"/>
</dbReference>
<dbReference type="PANTHER" id="PTHR24346:SF77">
    <property type="entry name" value="SERINE THREONINE PROTEIN KINASE"/>
    <property type="match status" value="1"/>
</dbReference>
<organism evidence="7">
    <name type="scientific">Soboliphyme baturini</name>
    <dbReference type="NCBI Taxonomy" id="241478"/>
    <lineage>
        <taxon>Eukaryota</taxon>
        <taxon>Metazoa</taxon>
        <taxon>Ecdysozoa</taxon>
        <taxon>Nematoda</taxon>
        <taxon>Enoplea</taxon>
        <taxon>Dorylaimia</taxon>
        <taxon>Dioctophymatida</taxon>
        <taxon>Dioctophymatoidea</taxon>
        <taxon>Soboliphymatidae</taxon>
        <taxon>Soboliphyme</taxon>
    </lineage>
</organism>
<dbReference type="InterPro" id="IPR008271">
    <property type="entry name" value="Ser/Thr_kinase_AS"/>
</dbReference>
<dbReference type="OrthoDB" id="68483at2759"/>
<feature type="domain" description="Protein kinase" evidence="4">
    <location>
        <begin position="1"/>
        <end position="252"/>
    </location>
</feature>
<accession>A0A183IBQ3</accession>
<dbReference type="Proteomes" id="UP000270296">
    <property type="component" value="Unassembled WGS sequence"/>
</dbReference>
<dbReference type="GO" id="GO:0005516">
    <property type="term" value="F:calmodulin binding"/>
    <property type="evidence" value="ECO:0007669"/>
    <property type="project" value="TreeGrafter"/>
</dbReference>
<evidence type="ECO:0000313" key="6">
    <source>
        <dbReference type="Proteomes" id="UP000270296"/>
    </source>
</evidence>